<dbReference type="SUPFAM" id="SSF46785">
    <property type="entry name" value="Winged helix' DNA-binding domain"/>
    <property type="match status" value="1"/>
</dbReference>
<keyword evidence="6" id="KW-1185">Reference proteome</keyword>
<dbReference type="InterPro" id="IPR047779">
    <property type="entry name" value="AgaR-like"/>
</dbReference>
<dbReference type="Pfam" id="PF00455">
    <property type="entry name" value="DeoRC"/>
    <property type="match status" value="1"/>
</dbReference>
<evidence type="ECO:0000256" key="2">
    <source>
        <dbReference type="ARBA" id="ARBA00023125"/>
    </source>
</evidence>
<sequence length="260" mass="28713">MPINTRSSTVSRRNDILTAIHADGKVFVEELSSRFGVSEVTIRNDLDQLEQKNLLIRARGGAMKIEGRVGVDYNLSEKDKLNYNEKVKIGRAAANLISDSEIILIDSGTTTAEMVKNLNGIKDLTVITNALNIAGELINNPNVSLTIPGGYLRKNSQSLVGPMAERGLKNFYVDKAFLGVDGFDTKTGLYTPNIEEAHLNELMIEIANEVILLTDSSKFKKKSFAYICPVDRIDVVVTDDKIDNEDRRRLEDAGVKVIIA</sequence>
<dbReference type="SMART" id="SM00420">
    <property type="entry name" value="HTH_DEOR"/>
    <property type="match status" value="1"/>
</dbReference>
<dbReference type="Pfam" id="PF08220">
    <property type="entry name" value="HTH_DeoR"/>
    <property type="match status" value="1"/>
</dbReference>
<organism evidence="5 6">
    <name type="scientific">Reichenbachiella agarivorans</name>
    <dbReference type="NCBI Taxonomy" id="2979464"/>
    <lineage>
        <taxon>Bacteria</taxon>
        <taxon>Pseudomonadati</taxon>
        <taxon>Bacteroidota</taxon>
        <taxon>Cytophagia</taxon>
        <taxon>Cytophagales</taxon>
        <taxon>Reichenbachiellaceae</taxon>
        <taxon>Reichenbachiella</taxon>
    </lineage>
</organism>
<evidence type="ECO:0000256" key="1">
    <source>
        <dbReference type="ARBA" id="ARBA00023015"/>
    </source>
</evidence>
<evidence type="ECO:0000259" key="4">
    <source>
        <dbReference type="PROSITE" id="PS51000"/>
    </source>
</evidence>
<dbReference type="InterPro" id="IPR036390">
    <property type="entry name" value="WH_DNA-bd_sf"/>
</dbReference>
<evidence type="ECO:0000256" key="3">
    <source>
        <dbReference type="ARBA" id="ARBA00023163"/>
    </source>
</evidence>
<keyword evidence="3" id="KW-0804">Transcription</keyword>
<dbReference type="NCBIfam" id="NF040755">
    <property type="entry name" value="AgaR"/>
    <property type="match status" value="1"/>
</dbReference>
<evidence type="ECO:0000313" key="5">
    <source>
        <dbReference type="EMBL" id="UXP32245.1"/>
    </source>
</evidence>
<protein>
    <submittedName>
        <fullName evidence="5">Transcriptional repressor AgaR</fullName>
    </submittedName>
</protein>
<keyword evidence="2" id="KW-0238">DNA-binding</keyword>
<reference evidence="5" key="1">
    <citation type="submission" date="2022-09" db="EMBL/GenBank/DDBJ databases">
        <title>Comparative genomics and taxonomic characterization of three novel marine species of genus Reichenbachiella exhibiting antioxidant and polysaccharide degradation activities.</title>
        <authorList>
            <person name="Muhammad N."/>
            <person name="Lee Y.-J."/>
            <person name="Ko J."/>
            <person name="Kim S.-G."/>
        </authorList>
    </citation>
    <scope>NUCLEOTIDE SEQUENCE</scope>
    <source>
        <strain evidence="5">BKB1-1</strain>
    </source>
</reference>
<dbReference type="InterPro" id="IPR018356">
    <property type="entry name" value="Tscrpt_reg_HTH_DeoR_CS"/>
</dbReference>
<dbReference type="EMBL" id="CP106679">
    <property type="protein sequence ID" value="UXP32245.1"/>
    <property type="molecule type" value="Genomic_DNA"/>
</dbReference>
<proteinExistence type="predicted"/>
<dbReference type="InterPro" id="IPR036388">
    <property type="entry name" value="WH-like_DNA-bd_sf"/>
</dbReference>
<dbReference type="PROSITE" id="PS51000">
    <property type="entry name" value="HTH_DEOR_2"/>
    <property type="match status" value="1"/>
</dbReference>
<accession>A0ABY6CQD3</accession>
<dbReference type="RefSeq" id="WP_262309681.1">
    <property type="nucleotide sequence ID" value="NZ_CP106679.1"/>
</dbReference>
<evidence type="ECO:0000313" key="6">
    <source>
        <dbReference type="Proteomes" id="UP001065174"/>
    </source>
</evidence>
<dbReference type="PRINTS" id="PR00037">
    <property type="entry name" value="HTHLACR"/>
</dbReference>
<dbReference type="InterPro" id="IPR001034">
    <property type="entry name" value="DeoR_HTH"/>
</dbReference>
<feature type="domain" description="HTH deoR-type" evidence="4">
    <location>
        <begin position="9"/>
        <end position="64"/>
    </location>
</feature>
<dbReference type="Gene3D" id="3.40.50.1360">
    <property type="match status" value="1"/>
</dbReference>
<dbReference type="PANTHER" id="PTHR30363:SF44">
    <property type="entry name" value="AGA OPERON TRANSCRIPTIONAL REPRESSOR-RELATED"/>
    <property type="match status" value="1"/>
</dbReference>
<dbReference type="InterPro" id="IPR037171">
    <property type="entry name" value="NagB/RpiA_transferase-like"/>
</dbReference>
<dbReference type="SUPFAM" id="SSF100950">
    <property type="entry name" value="NagB/RpiA/CoA transferase-like"/>
    <property type="match status" value="1"/>
</dbReference>
<dbReference type="Gene3D" id="1.10.10.10">
    <property type="entry name" value="Winged helix-like DNA-binding domain superfamily/Winged helix DNA-binding domain"/>
    <property type="match status" value="1"/>
</dbReference>
<dbReference type="InterPro" id="IPR050313">
    <property type="entry name" value="Carb_Metab_HTH_regulators"/>
</dbReference>
<dbReference type="InterPro" id="IPR014036">
    <property type="entry name" value="DeoR-like_C"/>
</dbReference>
<dbReference type="SMART" id="SM01134">
    <property type="entry name" value="DeoRC"/>
    <property type="match status" value="1"/>
</dbReference>
<gene>
    <name evidence="5" type="primary">agaR</name>
    <name evidence="5" type="ORF">N6H18_18055</name>
</gene>
<dbReference type="Proteomes" id="UP001065174">
    <property type="component" value="Chromosome"/>
</dbReference>
<dbReference type="PROSITE" id="PS00894">
    <property type="entry name" value="HTH_DEOR_1"/>
    <property type="match status" value="1"/>
</dbReference>
<keyword evidence="1" id="KW-0805">Transcription regulation</keyword>
<name>A0ABY6CQD3_9BACT</name>
<dbReference type="PANTHER" id="PTHR30363">
    <property type="entry name" value="HTH-TYPE TRANSCRIPTIONAL REGULATOR SRLR-RELATED"/>
    <property type="match status" value="1"/>
</dbReference>